<evidence type="ECO:0000313" key="2">
    <source>
        <dbReference type="EMBL" id="TQF01345.1"/>
    </source>
</evidence>
<feature type="region of interest" description="Disordered" evidence="1">
    <location>
        <begin position="222"/>
        <end position="249"/>
    </location>
</feature>
<keyword evidence="3" id="KW-1185">Reference proteome</keyword>
<evidence type="ECO:0000313" key="3">
    <source>
        <dbReference type="Proteomes" id="UP000319103"/>
    </source>
</evidence>
<organism evidence="2 3">
    <name type="scientific">Kitasatospora acidiphila</name>
    <dbReference type="NCBI Taxonomy" id="2567942"/>
    <lineage>
        <taxon>Bacteria</taxon>
        <taxon>Bacillati</taxon>
        <taxon>Actinomycetota</taxon>
        <taxon>Actinomycetes</taxon>
        <taxon>Kitasatosporales</taxon>
        <taxon>Streptomycetaceae</taxon>
        <taxon>Kitasatospora</taxon>
    </lineage>
</organism>
<name>A0A540VX49_9ACTN</name>
<reference evidence="2 3" key="1">
    <citation type="submission" date="2019-06" db="EMBL/GenBank/DDBJ databases">
        <title>Description of Kitasatospora acidophila sp. nov. isolated from pine grove soil, and reclassification of Streptomyces novaecaesareae to Kitasatospora novaeceasareae comb. nov.</title>
        <authorList>
            <person name="Kim M.J."/>
        </authorList>
    </citation>
    <scope>NUCLEOTIDE SEQUENCE [LARGE SCALE GENOMIC DNA]</scope>
    <source>
        <strain evidence="2 3">MMS16-CNU292</strain>
    </source>
</reference>
<feature type="region of interest" description="Disordered" evidence="1">
    <location>
        <begin position="1"/>
        <end position="66"/>
    </location>
</feature>
<proteinExistence type="predicted"/>
<sequence length="249" mass="25752">MELLLGPSQANPTKRDVSPKADREGATCSSESSSRMATSWQDRLADPARSPLGIASAADGPQPPACPGCRDPLPACTSGLGPHWQDNRSVGHRRQGGYARSAYSTVTGAWSPHCSACMTACGTLMSLPGARARMGRLRSAMAGHRPSTHDDQCRTAGCLAVTHQAPQVPAGAFGPQKLVPAMEMLSVLGVRVMLMGPVGSQLGSVVSVTVPVAVVPSVPLSCPEARSPSRMPPSGANESHGIGAWSQLI</sequence>
<dbReference type="Proteomes" id="UP000319103">
    <property type="component" value="Unassembled WGS sequence"/>
</dbReference>
<gene>
    <name evidence="2" type="ORF">E6W39_02705</name>
</gene>
<dbReference type="AlphaFoldDB" id="A0A540VX49"/>
<dbReference type="EMBL" id="VIGB01000003">
    <property type="protein sequence ID" value="TQF01345.1"/>
    <property type="molecule type" value="Genomic_DNA"/>
</dbReference>
<feature type="compositionally biased region" description="Basic and acidic residues" evidence="1">
    <location>
        <begin position="13"/>
        <end position="25"/>
    </location>
</feature>
<comment type="caution">
    <text evidence="2">The sequence shown here is derived from an EMBL/GenBank/DDBJ whole genome shotgun (WGS) entry which is preliminary data.</text>
</comment>
<feature type="compositionally biased region" description="Polar residues" evidence="1">
    <location>
        <begin position="27"/>
        <end position="41"/>
    </location>
</feature>
<protein>
    <submittedName>
        <fullName evidence="2">Uncharacterized protein</fullName>
    </submittedName>
</protein>
<evidence type="ECO:0000256" key="1">
    <source>
        <dbReference type="SAM" id="MobiDB-lite"/>
    </source>
</evidence>
<accession>A0A540VX49</accession>